<comment type="subcellular location">
    <subcellularLocation>
        <location evidence="1">Peroxisome</location>
    </subcellularLocation>
</comment>
<dbReference type="GO" id="GO:0004497">
    <property type="term" value="F:monooxygenase activity"/>
    <property type="evidence" value="ECO:0007669"/>
    <property type="project" value="UniProtKB-KW"/>
</dbReference>
<evidence type="ECO:0000256" key="3">
    <source>
        <dbReference type="ARBA" id="ARBA00012532"/>
    </source>
</evidence>
<evidence type="ECO:0000256" key="9">
    <source>
        <dbReference type="ARBA" id="ARBA00023140"/>
    </source>
</evidence>
<dbReference type="GO" id="GO:0008218">
    <property type="term" value="P:bioluminescence"/>
    <property type="evidence" value="ECO:0007669"/>
    <property type="project" value="UniProtKB-KW"/>
</dbReference>
<keyword evidence="11" id="KW-0599">Photoprotein</keyword>
<evidence type="ECO:0000313" key="16">
    <source>
        <dbReference type="RefSeq" id="XP_011494753.1"/>
    </source>
</evidence>
<evidence type="ECO:0000256" key="11">
    <source>
        <dbReference type="ARBA" id="ARBA00023262"/>
    </source>
</evidence>
<dbReference type="PROSITE" id="PS00455">
    <property type="entry name" value="AMP_BINDING"/>
    <property type="match status" value="1"/>
</dbReference>
<dbReference type="KEGG" id="csol:105359767"/>
<accession>A0AAJ6VLU8</accession>
<dbReference type="GO" id="GO:0046949">
    <property type="term" value="P:fatty-acyl-CoA biosynthetic process"/>
    <property type="evidence" value="ECO:0007669"/>
    <property type="project" value="TreeGrafter"/>
</dbReference>
<keyword evidence="6" id="KW-0067">ATP-binding</keyword>
<evidence type="ECO:0000256" key="4">
    <source>
        <dbReference type="ARBA" id="ARBA00019043"/>
    </source>
</evidence>
<feature type="domain" description="AMP-binding enzyme C-terminal" evidence="14">
    <location>
        <begin position="496"/>
        <end position="572"/>
    </location>
</feature>
<evidence type="ECO:0000259" key="14">
    <source>
        <dbReference type="Pfam" id="PF13193"/>
    </source>
</evidence>
<dbReference type="RefSeq" id="XP_011494753.1">
    <property type="nucleotide sequence ID" value="XM_011496451.1"/>
</dbReference>
<comment type="catalytic activity">
    <reaction evidence="12">
        <text>firefly D-luciferin + ATP + O2 = firefly oxyluciferin + hnu + AMP + CO2 + diphosphate</text>
        <dbReference type="Rhea" id="RHEA:10732"/>
        <dbReference type="ChEBI" id="CHEBI:15379"/>
        <dbReference type="ChEBI" id="CHEBI:16526"/>
        <dbReference type="ChEBI" id="CHEBI:16792"/>
        <dbReference type="ChEBI" id="CHEBI:30212"/>
        <dbReference type="ChEBI" id="CHEBI:30616"/>
        <dbReference type="ChEBI" id="CHEBI:33019"/>
        <dbReference type="ChEBI" id="CHEBI:58038"/>
        <dbReference type="ChEBI" id="CHEBI:456215"/>
        <dbReference type="EC" id="1.13.12.7"/>
    </reaction>
</comment>
<evidence type="ECO:0000256" key="2">
    <source>
        <dbReference type="ARBA" id="ARBA00006432"/>
    </source>
</evidence>
<dbReference type="GO" id="GO:0005777">
    <property type="term" value="C:peroxisome"/>
    <property type="evidence" value="ECO:0007669"/>
    <property type="project" value="UniProtKB-SubCell"/>
</dbReference>
<dbReference type="InterPro" id="IPR025110">
    <property type="entry name" value="AMP-bd_C"/>
</dbReference>
<evidence type="ECO:0000256" key="7">
    <source>
        <dbReference type="ARBA" id="ARBA00023002"/>
    </source>
</evidence>
<evidence type="ECO:0000256" key="5">
    <source>
        <dbReference type="ARBA" id="ARBA00022741"/>
    </source>
</evidence>
<dbReference type="GO" id="GO:0004467">
    <property type="term" value="F:long-chain fatty acid-CoA ligase activity"/>
    <property type="evidence" value="ECO:0007669"/>
    <property type="project" value="TreeGrafter"/>
</dbReference>
<evidence type="ECO:0000256" key="1">
    <source>
        <dbReference type="ARBA" id="ARBA00004275"/>
    </source>
</evidence>
<reference evidence="16" key="1">
    <citation type="submission" date="2025-08" db="UniProtKB">
        <authorList>
            <consortium name="RefSeq"/>
        </authorList>
    </citation>
    <scope>IDENTIFICATION</scope>
</reference>
<comment type="similarity">
    <text evidence="2">Belongs to the ATP-dependent AMP-binding enzyme family.</text>
</comment>
<dbReference type="InterPro" id="IPR042099">
    <property type="entry name" value="ANL_N_sf"/>
</dbReference>
<dbReference type="Gene3D" id="3.40.50.12780">
    <property type="entry name" value="N-terminal domain of ligase-like"/>
    <property type="match status" value="1"/>
</dbReference>
<dbReference type="PANTHER" id="PTHR24096:SF422">
    <property type="entry name" value="BCDNA.GH02901"/>
    <property type="match status" value="1"/>
</dbReference>
<dbReference type="FunFam" id="3.40.50.12780:FF:000003">
    <property type="entry name" value="Long-chain-fatty-acid--CoA ligase FadD"/>
    <property type="match status" value="1"/>
</dbReference>
<dbReference type="Pfam" id="PF13193">
    <property type="entry name" value="AMP-binding_C"/>
    <property type="match status" value="1"/>
</dbReference>
<keyword evidence="7" id="KW-0560">Oxidoreductase</keyword>
<keyword evidence="5" id="KW-0547">Nucleotide-binding</keyword>
<dbReference type="EC" id="1.13.12.7" evidence="3"/>
<dbReference type="Gene3D" id="3.30.300.30">
    <property type="match status" value="1"/>
</dbReference>
<dbReference type="Proteomes" id="UP000695007">
    <property type="component" value="Unplaced"/>
</dbReference>
<evidence type="ECO:0000256" key="6">
    <source>
        <dbReference type="ARBA" id="ARBA00022840"/>
    </source>
</evidence>
<name>A0AAJ6VLU8_9HYME</name>
<evidence type="ECO:0000256" key="12">
    <source>
        <dbReference type="ARBA" id="ARBA00048497"/>
    </source>
</evidence>
<keyword evidence="8" id="KW-0503">Monooxygenase</keyword>
<sequence length="584" mass="64787">MAAIIPRVQRMGMKIKAVNAQFIKLNTKYFSQTIQTNIIEGTNGEKIITSPHGPVTYPEMPINHYIWADIQNYSNMVALECGITGKKYTYSQVRDYSNYVARSLLNMGFKRGDVIAIVLPNLPDSPIALLGCMEAGIIATTVNPIYTADEIAKQLISSETKAVITSQTILTNVRAAVNATNPNLKIIVINDYAKSVTDGVIPFENLITKGKSLPGVSTGQWSPDDVAILPYSSGTTGLPKGVMLTHRNLVANVQMLKNSISNERCLPADGTFQEILPAVLPMYHIYGMSVVLFSKLSIGCKLITLPKFTPETYIRVLEEHKISFLTVVPPMIMFLSNFEMARKKHIENIKFILSGAAPLSHNDVDKFYNKFQLNSDKVQFCQGYGLTESSPLAFCEITFKKFSSIGKPVSGCDARLVDPLTKKDIVGSGQTGELLIRGPHIMKGYWKNEKATNEIMHGDWLLTGDIAYYDEDVDFYITDRIKELIKVKGFQVAPAELEALLRTHPNVHEAGVIGIPSERYGEVPKAFVVLKKSGTTKAEELHDFMKAKVSDFKAIRGGIEFIDNLPKNPSGKIMRSKLKQDYCK</sequence>
<dbReference type="GeneID" id="105359767"/>
<dbReference type="Pfam" id="PF00501">
    <property type="entry name" value="AMP-binding"/>
    <property type="match status" value="1"/>
</dbReference>
<proteinExistence type="inferred from homology"/>
<dbReference type="FunFam" id="3.30.300.30:FF:000007">
    <property type="entry name" value="4-coumarate--CoA ligase 2"/>
    <property type="match status" value="1"/>
</dbReference>
<keyword evidence="9" id="KW-0576">Peroxisome</keyword>
<gene>
    <name evidence="16" type="primary">LOC105359767</name>
</gene>
<dbReference type="GO" id="GO:0005524">
    <property type="term" value="F:ATP binding"/>
    <property type="evidence" value="ECO:0007669"/>
    <property type="project" value="UniProtKB-KW"/>
</dbReference>
<dbReference type="CDD" id="cd05911">
    <property type="entry name" value="Firefly_Luc_like"/>
    <property type="match status" value="1"/>
</dbReference>
<dbReference type="AlphaFoldDB" id="A0AAJ6VLU8"/>
<keyword evidence="15" id="KW-1185">Reference proteome</keyword>
<evidence type="ECO:0000259" key="13">
    <source>
        <dbReference type="Pfam" id="PF00501"/>
    </source>
</evidence>
<evidence type="ECO:0000256" key="8">
    <source>
        <dbReference type="ARBA" id="ARBA00023033"/>
    </source>
</evidence>
<organism evidence="15 16">
    <name type="scientific">Ceratosolen solmsi marchali</name>
    <dbReference type="NCBI Taxonomy" id="326594"/>
    <lineage>
        <taxon>Eukaryota</taxon>
        <taxon>Metazoa</taxon>
        <taxon>Ecdysozoa</taxon>
        <taxon>Arthropoda</taxon>
        <taxon>Hexapoda</taxon>
        <taxon>Insecta</taxon>
        <taxon>Pterygota</taxon>
        <taxon>Neoptera</taxon>
        <taxon>Endopterygota</taxon>
        <taxon>Hymenoptera</taxon>
        <taxon>Apocrita</taxon>
        <taxon>Proctotrupomorpha</taxon>
        <taxon>Chalcidoidea</taxon>
        <taxon>Agaonidae</taxon>
        <taxon>Agaoninae</taxon>
        <taxon>Ceratosolen</taxon>
    </lineage>
</organism>
<dbReference type="InterPro" id="IPR045851">
    <property type="entry name" value="AMP-bd_C_sf"/>
</dbReference>
<dbReference type="InterPro" id="IPR020845">
    <property type="entry name" value="AMP-binding_CS"/>
</dbReference>
<keyword evidence="10" id="KW-0455">Luminescence</keyword>
<evidence type="ECO:0000313" key="15">
    <source>
        <dbReference type="Proteomes" id="UP000695007"/>
    </source>
</evidence>
<dbReference type="SUPFAM" id="SSF56801">
    <property type="entry name" value="Acetyl-CoA synthetase-like"/>
    <property type="match status" value="1"/>
</dbReference>
<protein>
    <recommendedName>
        <fullName evidence="4">Luciferin 4-monooxygenase</fullName>
        <ecNumber evidence="3">1.13.12.7</ecNumber>
    </recommendedName>
</protein>
<dbReference type="PANTHER" id="PTHR24096">
    <property type="entry name" value="LONG-CHAIN-FATTY-ACID--COA LIGASE"/>
    <property type="match status" value="1"/>
</dbReference>
<evidence type="ECO:0000256" key="10">
    <source>
        <dbReference type="ARBA" id="ARBA00023223"/>
    </source>
</evidence>
<feature type="domain" description="AMP-dependent synthetase/ligase" evidence="13">
    <location>
        <begin position="70"/>
        <end position="446"/>
    </location>
</feature>
<dbReference type="InterPro" id="IPR000873">
    <property type="entry name" value="AMP-dep_synth/lig_dom"/>
</dbReference>